<keyword evidence="4" id="KW-1185">Reference proteome</keyword>
<dbReference type="RefSeq" id="WP_280602255.1">
    <property type="nucleotide sequence ID" value="NZ_JARXRN010000027.1"/>
</dbReference>
<dbReference type="PROSITE" id="PS51257">
    <property type="entry name" value="PROKAR_LIPOPROTEIN"/>
    <property type="match status" value="1"/>
</dbReference>
<name>A0ABT6JMR0_9GAMM</name>
<evidence type="ECO:0000256" key="2">
    <source>
        <dbReference type="SAM" id="SignalP"/>
    </source>
</evidence>
<dbReference type="EMBL" id="JARXRN010000027">
    <property type="protein sequence ID" value="MDH5831276.1"/>
    <property type="molecule type" value="Genomic_DNA"/>
</dbReference>
<accession>A0ABT6JMR0</accession>
<feature type="signal peptide" evidence="2">
    <location>
        <begin position="1"/>
        <end position="25"/>
    </location>
</feature>
<organism evidence="3 4">
    <name type="scientific">Luteimonas rhizosphaericola</name>
    <dbReference type="NCBI Taxonomy" id="3042024"/>
    <lineage>
        <taxon>Bacteria</taxon>
        <taxon>Pseudomonadati</taxon>
        <taxon>Pseudomonadota</taxon>
        <taxon>Gammaproteobacteria</taxon>
        <taxon>Lysobacterales</taxon>
        <taxon>Lysobacteraceae</taxon>
        <taxon>Luteimonas</taxon>
    </lineage>
</organism>
<keyword evidence="2" id="KW-0732">Signal</keyword>
<evidence type="ECO:0000313" key="3">
    <source>
        <dbReference type="EMBL" id="MDH5831276.1"/>
    </source>
</evidence>
<feature type="chain" id="PRO_5047177273" description="Lipoprotein" evidence="2">
    <location>
        <begin position="26"/>
        <end position="227"/>
    </location>
</feature>
<dbReference type="Proteomes" id="UP001156831">
    <property type="component" value="Unassembled WGS sequence"/>
</dbReference>
<comment type="caution">
    <text evidence="3">The sequence shown here is derived from an EMBL/GenBank/DDBJ whole genome shotgun (WGS) entry which is preliminary data.</text>
</comment>
<evidence type="ECO:0000313" key="4">
    <source>
        <dbReference type="Proteomes" id="UP001156831"/>
    </source>
</evidence>
<evidence type="ECO:0008006" key="5">
    <source>
        <dbReference type="Google" id="ProtNLM"/>
    </source>
</evidence>
<feature type="region of interest" description="Disordered" evidence="1">
    <location>
        <begin position="40"/>
        <end position="60"/>
    </location>
</feature>
<proteinExistence type="predicted"/>
<gene>
    <name evidence="3" type="ORF">QFW80_12200</name>
</gene>
<sequence>MATARHLLVIAACLVAALAASCTRAPNSPADVSTAAANTIDAADAPPSEPSTDRERELAGAQPDIGAEPSLEHFFSGKALAVIEQRSQPAPPAVIQHVETHVGNVGALEGCSRQSAPYAARLIDLDNDDSPEAISFYDLSGCRDSAVVRVLGVFRQDDTGGWHSVMDTALSVVPGEERPVLALGEGSITISGGPDGFGGFSDAEVIAVPFAGRAPREDLSPESLPAP</sequence>
<reference evidence="3 4" key="1">
    <citation type="submission" date="2023-04" db="EMBL/GenBank/DDBJ databases">
        <title>Luteimonas sp. M1R5S18.</title>
        <authorList>
            <person name="Sun J.-Q."/>
        </authorList>
    </citation>
    <scope>NUCLEOTIDE SEQUENCE [LARGE SCALE GENOMIC DNA]</scope>
    <source>
        <strain evidence="3 4">M1R5S18</strain>
    </source>
</reference>
<protein>
    <recommendedName>
        <fullName evidence="5">Lipoprotein</fullName>
    </recommendedName>
</protein>
<evidence type="ECO:0000256" key="1">
    <source>
        <dbReference type="SAM" id="MobiDB-lite"/>
    </source>
</evidence>